<dbReference type="PROSITE" id="PS01032">
    <property type="entry name" value="PPM_1"/>
    <property type="match status" value="1"/>
</dbReference>
<protein>
    <recommendedName>
        <fullName evidence="18">Protein phosphatase 1E</fullName>
        <ecNumber evidence="5">3.1.3.16</ecNumber>
    </recommendedName>
    <alternativeName>
        <fullName evidence="21">Ca(2+)/calmodulin-dependent protein kinase phosphatase N</fullName>
    </alternativeName>
    <alternativeName>
        <fullName evidence="19">CaMKP-nucleus</fullName>
    </alternativeName>
    <alternativeName>
        <fullName evidence="20">Partner of PIX 1</fullName>
    </alternativeName>
    <alternativeName>
        <fullName evidence="22">Partner of PIX-alpha</fullName>
    </alternativeName>
</protein>
<dbReference type="PANTHER" id="PTHR13832:SF818">
    <property type="entry name" value="SD03870P"/>
    <property type="match status" value="1"/>
</dbReference>
<dbReference type="Proteomes" id="UP001283361">
    <property type="component" value="Unassembled WGS sequence"/>
</dbReference>
<evidence type="ECO:0000256" key="22">
    <source>
        <dbReference type="ARBA" id="ARBA00079435"/>
    </source>
</evidence>
<evidence type="ECO:0000256" key="18">
    <source>
        <dbReference type="ARBA" id="ARBA00070214"/>
    </source>
</evidence>
<evidence type="ECO:0000256" key="11">
    <source>
        <dbReference type="ARBA" id="ARBA00022842"/>
    </source>
</evidence>
<keyword evidence="10 23" id="KW-0378">Hydrolase</keyword>
<evidence type="ECO:0000256" key="16">
    <source>
        <dbReference type="ARBA" id="ARBA00048336"/>
    </source>
</evidence>
<dbReference type="EC" id="3.1.3.16" evidence="5"/>
<evidence type="ECO:0000256" key="14">
    <source>
        <dbReference type="ARBA" id="ARBA00023242"/>
    </source>
</evidence>
<dbReference type="Pfam" id="PF00481">
    <property type="entry name" value="PP2C"/>
    <property type="match status" value="1"/>
</dbReference>
<dbReference type="GO" id="GO:0005737">
    <property type="term" value="C:cytoplasm"/>
    <property type="evidence" value="ECO:0007669"/>
    <property type="project" value="UniProtKB-SubCell"/>
</dbReference>
<evidence type="ECO:0000256" key="4">
    <source>
        <dbReference type="ARBA" id="ARBA00004496"/>
    </source>
</evidence>
<evidence type="ECO:0000256" key="7">
    <source>
        <dbReference type="ARBA" id="ARBA00022553"/>
    </source>
</evidence>
<dbReference type="PANTHER" id="PTHR13832">
    <property type="entry name" value="PROTEIN PHOSPHATASE 2C"/>
    <property type="match status" value="1"/>
</dbReference>
<evidence type="ECO:0000313" key="26">
    <source>
        <dbReference type="EMBL" id="KAK3747879.1"/>
    </source>
</evidence>
<keyword evidence="7" id="KW-0597">Phosphoprotein</keyword>
<keyword evidence="14" id="KW-0539">Nucleus</keyword>
<dbReference type="InterPro" id="IPR000222">
    <property type="entry name" value="PP2C_BS"/>
</dbReference>
<dbReference type="AlphaFoldDB" id="A0AAE0YJ85"/>
<comment type="catalytic activity">
    <reaction evidence="16">
        <text>O-phospho-L-threonyl-[protein] + H2O = L-threonyl-[protein] + phosphate</text>
        <dbReference type="Rhea" id="RHEA:47004"/>
        <dbReference type="Rhea" id="RHEA-COMP:11060"/>
        <dbReference type="Rhea" id="RHEA-COMP:11605"/>
        <dbReference type="ChEBI" id="CHEBI:15377"/>
        <dbReference type="ChEBI" id="CHEBI:30013"/>
        <dbReference type="ChEBI" id="CHEBI:43474"/>
        <dbReference type="ChEBI" id="CHEBI:61977"/>
        <dbReference type="EC" id="3.1.3.16"/>
    </reaction>
</comment>
<feature type="region of interest" description="Disordered" evidence="24">
    <location>
        <begin position="779"/>
        <end position="837"/>
    </location>
</feature>
<evidence type="ECO:0000256" key="20">
    <source>
        <dbReference type="ARBA" id="ARBA00075701"/>
    </source>
</evidence>
<gene>
    <name evidence="26" type="ORF">RRG08_007736</name>
</gene>
<dbReference type="SUPFAM" id="SSF81606">
    <property type="entry name" value="PP2C-like"/>
    <property type="match status" value="1"/>
</dbReference>
<dbReference type="InterPro" id="IPR036457">
    <property type="entry name" value="PPM-type-like_dom_sf"/>
</dbReference>
<evidence type="ECO:0000256" key="5">
    <source>
        <dbReference type="ARBA" id="ARBA00013081"/>
    </source>
</evidence>
<evidence type="ECO:0000256" key="19">
    <source>
        <dbReference type="ARBA" id="ARBA00075580"/>
    </source>
</evidence>
<evidence type="ECO:0000256" key="17">
    <source>
        <dbReference type="ARBA" id="ARBA00063519"/>
    </source>
</evidence>
<evidence type="ECO:0000256" key="23">
    <source>
        <dbReference type="RuleBase" id="RU003465"/>
    </source>
</evidence>
<comment type="subcellular location">
    <subcellularLocation>
        <location evidence="4">Cytoplasm</location>
    </subcellularLocation>
    <subcellularLocation>
        <location evidence="3">Nucleus</location>
    </subcellularLocation>
</comment>
<keyword evidence="9" id="KW-0677">Repeat</keyword>
<evidence type="ECO:0000256" key="24">
    <source>
        <dbReference type="SAM" id="MobiDB-lite"/>
    </source>
</evidence>
<comment type="cofactor">
    <cofactor evidence="1">
        <name>Mn(2+)</name>
        <dbReference type="ChEBI" id="CHEBI:29035"/>
    </cofactor>
</comment>
<dbReference type="Gene3D" id="3.60.40.10">
    <property type="entry name" value="PPM-type phosphatase domain"/>
    <property type="match status" value="1"/>
</dbReference>
<dbReference type="SMART" id="SM00331">
    <property type="entry name" value="PP2C_SIG"/>
    <property type="match status" value="1"/>
</dbReference>
<comment type="cofactor">
    <cofactor evidence="2">
        <name>Mg(2+)</name>
        <dbReference type="ChEBI" id="CHEBI:18420"/>
    </cofactor>
</comment>
<keyword evidence="6" id="KW-0963">Cytoplasm</keyword>
<dbReference type="InterPro" id="IPR001932">
    <property type="entry name" value="PPM-type_phosphatase-like_dom"/>
</dbReference>
<feature type="compositionally biased region" description="Basic and acidic residues" evidence="24">
    <location>
        <begin position="814"/>
        <end position="828"/>
    </location>
</feature>
<keyword evidence="8" id="KW-0479">Metal-binding</keyword>
<keyword evidence="27" id="KW-1185">Reference proteome</keyword>
<feature type="compositionally biased region" description="Basic residues" evidence="24">
    <location>
        <begin position="562"/>
        <end position="578"/>
    </location>
</feature>
<keyword evidence="12 23" id="KW-0904">Protein phosphatase</keyword>
<reference evidence="26" key="1">
    <citation type="journal article" date="2023" name="G3 (Bethesda)">
        <title>A reference genome for the long-term kleptoplast-retaining sea slug Elysia crispata morphotype clarki.</title>
        <authorList>
            <person name="Eastman K.E."/>
            <person name="Pendleton A.L."/>
            <person name="Shaikh M.A."/>
            <person name="Suttiyut T."/>
            <person name="Ogas R."/>
            <person name="Tomko P."/>
            <person name="Gavelis G."/>
            <person name="Widhalm J.R."/>
            <person name="Wisecaver J.H."/>
        </authorList>
    </citation>
    <scope>NUCLEOTIDE SEQUENCE</scope>
    <source>
        <strain evidence="26">ECLA1</strain>
    </source>
</reference>
<feature type="region of interest" description="Disordered" evidence="24">
    <location>
        <begin position="94"/>
        <end position="120"/>
    </location>
</feature>
<proteinExistence type="inferred from homology"/>
<keyword evidence="13" id="KW-0464">Manganese</keyword>
<evidence type="ECO:0000256" key="3">
    <source>
        <dbReference type="ARBA" id="ARBA00004123"/>
    </source>
</evidence>
<feature type="compositionally biased region" description="Acidic residues" evidence="24">
    <location>
        <begin position="94"/>
        <end position="105"/>
    </location>
</feature>
<dbReference type="PROSITE" id="PS51746">
    <property type="entry name" value="PPM_2"/>
    <property type="match status" value="1"/>
</dbReference>
<dbReference type="EMBL" id="JAWDGP010006071">
    <property type="protein sequence ID" value="KAK3747879.1"/>
    <property type="molecule type" value="Genomic_DNA"/>
</dbReference>
<comment type="subunit">
    <text evidence="17">Heterotrimer. Interacts with PAX1 and ARHGEF6 (or ARHGEF7).</text>
</comment>
<evidence type="ECO:0000313" key="27">
    <source>
        <dbReference type="Proteomes" id="UP001283361"/>
    </source>
</evidence>
<feature type="compositionally biased region" description="Basic and acidic residues" evidence="24">
    <location>
        <begin position="468"/>
        <end position="478"/>
    </location>
</feature>
<dbReference type="InterPro" id="IPR015655">
    <property type="entry name" value="PP2C"/>
</dbReference>
<comment type="catalytic activity">
    <reaction evidence="15">
        <text>O-phospho-L-seryl-[protein] + H2O = L-seryl-[protein] + phosphate</text>
        <dbReference type="Rhea" id="RHEA:20629"/>
        <dbReference type="Rhea" id="RHEA-COMP:9863"/>
        <dbReference type="Rhea" id="RHEA-COMP:11604"/>
        <dbReference type="ChEBI" id="CHEBI:15377"/>
        <dbReference type="ChEBI" id="CHEBI:29999"/>
        <dbReference type="ChEBI" id="CHEBI:43474"/>
        <dbReference type="ChEBI" id="CHEBI:83421"/>
        <dbReference type="EC" id="3.1.3.16"/>
    </reaction>
</comment>
<organism evidence="26 27">
    <name type="scientific">Elysia crispata</name>
    <name type="common">lettuce slug</name>
    <dbReference type="NCBI Taxonomy" id="231223"/>
    <lineage>
        <taxon>Eukaryota</taxon>
        <taxon>Metazoa</taxon>
        <taxon>Spiralia</taxon>
        <taxon>Lophotrochozoa</taxon>
        <taxon>Mollusca</taxon>
        <taxon>Gastropoda</taxon>
        <taxon>Heterobranchia</taxon>
        <taxon>Euthyneura</taxon>
        <taxon>Panpulmonata</taxon>
        <taxon>Sacoglossa</taxon>
        <taxon>Placobranchoidea</taxon>
        <taxon>Plakobranchidae</taxon>
        <taxon>Elysia</taxon>
    </lineage>
</organism>
<evidence type="ECO:0000256" key="1">
    <source>
        <dbReference type="ARBA" id="ARBA00001936"/>
    </source>
</evidence>
<evidence type="ECO:0000256" key="12">
    <source>
        <dbReference type="ARBA" id="ARBA00022912"/>
    </source>
</evidence>
<evidence type="ECO:0000256" key="15">
    <source>
        <dbReference type="ARBA" id="ARBA00047761"/>
    </source>
</evidence>
<name>A0AAE0YJ85_9GAST</name>
<evidence type="ECO:0000256" key="2">
    <source>
        <dbReference type="ARBA" id="ARBA00001946"/>
    </source>
</evidence>
<dbReference type="GO" id="GO:0046872">
    <property type="term" value="F:metal ion binding"/>
    <property type="evidence" value="ECO:0007669"/>
    <property type="project" value="UniProtKB-KW"/>
</dbReference>
<feature type="compositionally biased region" description="Polar residues" evidence="24">
    <location>
        <begin position="106"/>
        <end position="120"/>
    </location>
</feature>
<dbReference type="GO" id="GO:0005634">
    <property type="term" value="C:nucleus"/>
    <property type="evidence" value="ECO:0007669"/>
    <property type="project" value="UniProtKB-SubCell"/>
</dbReference>
<evidence type="ECO:0000256" key="21">
    <source>
        <dbReference type="ARBA" id="ARBA00078590"/>
    </source>
</evidence>
<comment type="caution">
    <text evidence="26">The sequence shown here is derived from an EMBL/GenBank/DDBJ whole genome shotgun (WGS) entry which is preliminary data.</text>
</comment>
<evidence type="ECO:0000256" key="10">
    <source>
        <dbReference type="ARBA" id="ARBA00022801"/>
    </source>
</evidence>
<feature type="region of interest" description="Disordered" evidence="24">
    <location>
        <begin position="559"/>
        <end position="583"/>
    </location>
</feature>
<evidence type="ECO:0000256" key="6">
    <source>
        <dbReference type="ARBA" id="ARBA00022490"/>
    </source>
</evidence>
<evidence type="ECO:0000259" key="25">
    <source>
        <dbReference type="PROSITE" id="PS51746"/>
    </source>
</evidence>
<keyword evidence="11" id="KW-0460">Magnesium</keyword>
<dbReference type="CDD" id="cd00143">
    <property type="entry name" value="PP2Cc"/>
    <property type="match status" value="1"/>
</dbReference>
<sequence>MDDEEATTVYRRWLELFGNKIDSLSPEDYETPFRLTSSTLIPLEFEGECLEWTRRYLSLHDCPNGLVYQLSRAVYKSIKESTSISRFIIDSGEECSRDDEDEDVSDNASGDSSDELNASLTSPSELSASKLLQEVISHVHDVIKAWNRSPPPLVSPPTSLHVCSHAIKNTRRKMEDRHVAITDLNTLYDINDGPSQSYFAVFDGHGGIEAADYAAAHLHNYLLSNAHFTSDPATALKQAYKMTDTRFLEKAKRQGLRSGTTGVTALVRGDELYLAWLGDSQALLVRSGQPIQIMDPHKPEREDERRRIEELGGCVLFFGAWRVNGNIAVARAIGDAAHKPFISSDADVTSLRMTGEEEYLVLACDGLWDVLSPAQVTNIVYKHSHTSPGGLDDVAIGLVNAARDSGSSDNISVVVVLFKSKLSVPQSTPDSGILLGMGGLSENTQDRFSSTSSSSSSVPHPKPPVLNKKLDGRSKGDAASDDVFGNKGKAEALSSTIQQTPFSHKLMRQANFYVAPNKLAQDPNLAQLALKQAVSSAGRDRVSRKHKYSQVSVEVAGAGGHYAKKSPRREARKPKARSLSRQPLLHKGSVMNHSKKKKNHGNNITGFSLSLAGGGASSAGETLWGYSDDSDDAWSVSTGLSEDWPSSKHISTSGYPMMEHAGVNSKTGEQFLTPLRLKGSSLLQAAISVEASTTAATASAWSKNMSAPLFQLSGTTLNLSNRATLPQILPSVPPVLLRNKTNMTRSGSLHSSQYSQLTVVPPLWGPSRQLSSLGEGDARSLCGDLMPPPSLGGRKLSVLSDTGLSGKHPQRSGRAKDHGSSRGLETSRRPKQSHYHR</sequence>
<dbReference type="FunFam" id="3.60.40.10:FF:000021">
    <property type="entry name" value="Protein phosphatase, Mg2+/Mn2+-dependent, 1E"/>
    <property type="match status" value="1"/>
</dbReference>
<dbReference type="GO" id="GO:0004722">
    <property type="term" value="F:protein serine/threonine phosphatase activity"/>
    <property type="evidence" value="ECO:0007669"/>
    <property type="project" value="UniProtKB-EC"/>
</dbReference>
<feature type="region of interest" description="Disordered" evidence="24">
    <location>
        <begin position="444"/>
        <end position="485"/>
    </location>
</feature>
<evidence type="ECO:0000256" key="8">
    <source>
        <dbReference type="ARBA" id="ARBA00022723"/>
    </source>
</evidence>
<evidence type="ECO:0000256" key="9">
    <source>
        <dbReference type="ARBA" id="ARBA00022737"/>
    </source>
</evidence>
<feature type="domain" description="PPM-type phosphatase" evidence="25">
    <location>
        <begin position="159"/>
        <end position="418"/>
    </location>
</feature>
<accession>A0AAE0YJ85</accession>
<comment type="similarity">
    <text evidence="23">Belongs to the PP2C family.</text>
</comment>
<dbReference type="SMART" id="SM00332">
    <property type="entry name" value="PP2Cc"/>
    <property type="match status" value="1"/>
</dbReference>
<evidence type="ECO:0000256" key="13">
    <source>
        <dbReference type="ARBA" id="ARBA00023211"/>
    </source>
</evidence>